<dbReference type="RefSeq" id="WP_260795521.1">
    <property type="nucleotide sequence ID" value="NZ_CP093313.1"/>
</dbReference>
<organism evidence="2 3">
    <name type="scientific">Occallatibacter riparius</name>
    <dbReference type="NCBI Taxonomy" id="1002689"/>
    <lineage>
        <taxon>Bacteria</taxon>
        <taxon>Pseudomonadati</taxon>
        <taxon>Acidobacteriota</taxon>
        <taxon>Terriglobia</taxon>
        <taxon>Terriglobales</taxon>
        <taxon>Acidobacteriaceae</taxon>
        <taxon>Occallatibacter</taxon>
    </lineage>
</organism>
<dbReference type="AlphaFoldDB" id="A0A9J7BTC1"/>
<accession>A0A9J7BTC1</accession>
<dbReference type="Gene3D" id="2.60.120.430">
    <property type="entry name" value="Galactose-binding lectin"/>
    <property type="match status" value="1"/>
</dbReference>
<name>A0A9J7BTC1_9BACT</name>
<keyword evidence="3" id="KW-1185">Reference proteome</keyword>
<gene>
    <name evidence="2" type="ORF">MOP44_08120</name>
</gene>
<feature type="domain" description="LssY-like C-terminal" evidence="1">
    <location>
        <begin position="167"/>
        <end position="347"/>
    </location>
</feature>
<proteinExistence type="predicted"/>
<dbReference type="KEGG" id="orp:MOP44_08120"/>
<evidence type="ECO:0000259" key="1">
    <source>
        <dbReference type="Pfam" id="PF14067"/>
    </source>
</evidence>
<dbReference type="InterPro" id="IPR025902">
    <property type="entry name" value="LssY-like-C_dom"/>
</dbReference>
<reference evidence="2" key="1">
    <citation type="submission" date="2021-04" db="EMBL/GenBank/DDBJ databases">
        <title>Phylogenetic analysis of Acidobacteriaceae.</title>
        <authorList>
            <person name="Qiu L."/>
            <person name="Zhang Q."/>
        </authorList>
    </citation>
    <scope>NUCLEOTIDE SEQUENCE</scope>
    <source>
        <strain evidence="2">DSM 25168</strain>
    </source>
</reference>
<dbReference type="Pfam" id="PF14067">
    <property type="entry name" value="LssY_C"/>
    <property type="match status" value="1"/>
</dbReference>
<protein>
    <submittedName>
        <fullName evidence="2">LssY C-terminal domain-containing protein</fullName>
    </submittedName>
</protein>
<evidence type="ECO:0000313" key="2">
    <source>
        <dbReference type="EMBL" id="UWZ85896.1"/>
    </source>
</evidence>
<evidence type="ECO:0000313" key="3">
    <source>
        <dbReference type="Proteomes" id="UP001059380"/>
    </source>
</evidence>
<dbReference type="EMBL" id="CP093313">
    <property type="protein sequence ID" value="UWZ85896.1"/>
    <property type="molecule type" value="Genomic_DNA"/>
</dbReference>
<dbReference type="Proteomes" id="UP001059380">
    <property type="component" value="Chromosome"/>
</dbReference>
<sequence>MRTISTILVMITMALLTLLIGAQTHELDLKPADGWVDTKIDLVAGDSLHITASGHLQYSTAKQPNGPEGLPRGYWDLIRLMPFNDGGRGALIGRIGDSDAARPFLIGPELTMRSPVAGRLFVGINQPANDSVTGSYGLKISCTAAAKAEARAEVTVAAFTQELIDSIPRRVSDASGNLGDRVNFVLIGSSEQVKAALKAAGWVVVDRTRNDAVLSAIVASVSKQGYVTLPMSELLLFDRVQDYGYAQADPFQVVASRHHFRIWKAPFQLSGQEVWAGAGMHDVGFDRDQRTNGVTHKIDPDSDKERDYIRDSLLQSGMVIKTDYITPTDPVLNATTATGSAYTSDGRTLLVYLGEAQQ</sequence>